<dbReference type="SUPFAM" id="SSF54909">
    <property type="entry name" value="Dimeric alpha+beta barrel"/>
    <property type="match status" value="1"/>
</dbReference>
<dbReference type="PANTHER" id="PTHR41521">
    <property type="match status" value="1"/>
</dbReference>
<gene>
    <name evidence="2" type="ORF">FRZ44_26160</name>
</gene>
<dbReference type="AlphaFoldDB" id="A0A5J6MIN4"/>
<protein>
    <recommendedName>
        <fullName evidence="1">DUF1330 domain-containing protein</fullName>
    </recommendedName>
</protein>
<proteinExistence type="predicted"/>
<evidence type="ECO:0000313" key="2">
    <source>
        <dbReference type="EMBL" id="QEX17318.1"/>
    </source>
</evidence>
<dbReference type="PANTHER" id="PTHR41521:SF4">
    <property type="entry name" value="BLR0684 PROTEIN"/>
    <property type="match status" value="1"/>
</dbReference>
<organism evidence="2 3">
    <name type="scientific">Hypericibacter terrae</name>
    <dbReference type="NCBI Taxonomy" id="2602015"/>
    <lineage>
        <taxon>Bacteria</taxon>
        <taxon>Pseudomonadati</taxon>
        <taxon>Pseudomonadota</taxon>
        <taxon>Alphaproteobacteria</taxon>
        <taxon>Rhodospirillales</taxon>
        <taxon>Dongiaceae</taxon>
        <taxon>Hypericibacter</taxon>
    </lineage>
</organism>
<dbReference type="RefSeq" id="WP_151177588.1">
    <property type="nucleotide sequence ID" value="NZ_CP042906.1"/>
</dbReference>
<dbReference type="Gene3D" id="3.30.70.100">
    <property type="match status" value="1"/>
</dbReference>
<dbReference type="KEGG" id="htq:FRZ44_26160"/>
<dbReference type="Pfam" id="PF07045">
    <property type="entry name" value="DUF1330"/>
    <property type="match status" value="1"/>
</dbReference>
<dbReference type="InterPro" id="IPR010753">
    <property type="entry name" value="DUF1330"/>
</dbReference>
<dbReference type="EMBL" id="CP042906">
    <property type="protein sequence ID" value="QEX17318.1"/>
    <property type="molecule type" value="Genomic_DNA"/>
</dbReference>
<dbReference type="Proteomes" id="UP000326202">
    <property type="component" value="Chromosome"/>
</dbReference>
<keyword evidence="3" id="KW-1185">Reference proteome</keyword>
<feature type="domain" description="DUF1330" evidence="1">
    <location>
        <begin position="2"/>
        <end position="94"/>
    </location>
</feature>
<name>A0A5J6MIN4_9PROT</name>
<dbReference type="InterPro" id="IPR011008">
    <property type="entry name" value="Dimeric_a/b-barrel"/>
</dbReference>
<evidence type="ECO:0000259" key="1">
    <source>
        <dbReference type="Pfam" id="PF07045"/>
    </source>
</evidence>
<evidence type="ECO:0000313" key="3">
    <source>
        <dbReference type="Proteomes" id="UP000326202"/>
    </source>
</evidence>
<reference evidence="2 3" key="1">
    <citation type="submission" date="2019-08" db="EMBL/GenBank/DDBJ databases">
        <title>Hyperibacter terrae gen. nov., sp. nov. and Hyperibacter viscosus sp. nov., two new members in the family Rhodospirillaceae isolated from the rhizosphere of Hypericum perforatum.</title>
        <authorList>
            <person name="Noviana Z."/>
        </authorList>
    </citation>
    <scope>NUCLEOTIDE SEQUENCE [LARGE SCALE GENOMIC DNA]</scope>
    <source>
        <strain evidence="2 3">R5913</strain>
    </source>
</reference>
<dbReference type="OrthoDB" id="9806380at2"/>
<sequence>MKAYCIFQEDITDPAGFDAYRKEVMPTLAPFGGKFIVRGGRFTKVEGDMPYGRVVVVEFASREAAEGWYHSPAYQKLVPLRLKASRGSLIIIDGAE</sequence>
<accession>A0A5J6MIN4</accession>